<reference evidence="2" key="1">
    <citation type="journal article" date="2014" name="Int. J. Syst. Evol. Microbiol.">
        <title>Complete genome sequence of Corynebacterium casei LMG S-19264T (=DSM 44701T), isolated from a smear-ripened cheese.</title>
        <authorList>
            <consortium name="US DOE Joint Genome Institute (JGI-PGF)"/>
            <person name="Walter F."/>
            <person name="Albersmeier A."/>
            <person name="Kalinowski J."/>
            <person name="Ruckert C."/>
        </authorList>
    </citation>
    <scope>NUCLEOTIDE SEQUENCE</scope>
    <source>
        <strain evidence="2">JCM 4434</strain>
    </source>
</reference>
<reference evidence="4" key="4">
    <citation type="submission" date="2016-08" db="EMBL/GenBank/DDBJ databases">
        <title>Sequencing, assembly and comparative genomics of S. aureofaciens ATCC 10762.</title>
        <authorList>
            <person name="Gradnigo J.S."/>
            <person name="Johnson N."/>
            <person name="Somerville G.A."/>
        </authorList>
    </citation>
    <scope>NUCLEOTIDE SEQUENCE [LARGE SCALE GENOMIC DNA]</scope>
    <source>
        <strain evidence="4">ATCC 10762 / DSM 40127 / CCM 3239 / JCM 4008 / LMG 5968 / NBRC 12843 / NCIMB 8234 / A-377</strain>
    </source>
</reference>
<keyword evidence="4" id="KW-1185">Reference proteome</keyword>
<dbReference type="EMBL" id="BMUB01000009">
    <property type="protein sequence ID" value="GGU85397.1"/>
    <property type="molecule type" value="Genomic_DNA"/>
</dbReference>
<dbReference type="OrthoDB" id="5638018at2"/>
<accession>A0A1E7NCG1</accession>
<dbReference type="RefSeq" id="WP_030554452.1">
    <property type="nucleotide sequence ID" value="NZ_BMUB01000009.1"/>
</dbReference>
<evidence type="ECO:0000313" key="3">
    <source>
        <dbReference type="EMBL" id="OEV38386.1"/>
    </source>
</evidence>
<evidence type="ECO:0000313" key="4">
    <source>
        <dbReference type="Proteomes" id="UP000037395"/>
    </source>
</evidence>
<dbReference type="KEGG" id="kau:B6264_28085"/>
<gene>
    <name evidence="2" type="ORF">GCM10010502_42060</name>
    <name evidence="3" type="ORF">HS99_0020970</name>
</gene>
<reference evidence="2" key="5">
    <citation type="submission" date="2020-09" db="EMBL/GenBank/DDBJ databases">
        <authorList>
            <person name="Sun Q."/>
            <person name="Ohkuma M."/>
        </authorList>
    </citation>
    <scope>NUCLEOTIDE SEQUENCE</scope>
    <source>
        <strain evidence="2">JCM 4434</strain>
    </source>
</reference>
<dbReference type="InterPro" id="IPR016181">
    <property type="entry name" value="Acyl_CoA_acyltransferase"/>
</dbReference>
<feature type="domain" description="N-acetyltransferase" evidence="1">
    <location>
        <begin position="118"/>
        <end position="256"/>
    </location>
</feature>
<dbReference type="Gene3D" id="3.40.630.30">
    <property type="match status" value="1"/>
</dbReference>
<organism evidence="3 4">
    <name type="scientific">Kitasatospora aureofaciens</name>
    <name type="common">Streptomyces aureofaciens</name>
    <dbReference type="NCBI Taxonomy" id="1894"/>
    <lineage>
        <taxon>Bacteria</taxon>
        <taxon>Bacillati</taxon>
        <taxon>Actinomycetota</taxon>
        <taxon>Actinomycetes</taxon>
        <taxon>Kitasatosporales</taxon>
        <taxon>Streptomycetaceae</taxon>
        <taxon>Kitasatospora</taxon>
    </lineage>
</organism>
<dbReference type="SUPFAM" id="SSF55729">
    <property type="entry name" value="Acyl-CoA N-acyltransferases (Nat)"/>
    <property type="match status" value="1"/>
</dbReference>
<dbReference type="InterPro" id="IPR000182">
    <property type="entry name" value="GNAT_dom"/>
</dbReference>
<reference evidence="3" key="3">
    <citation type="submission" date="2016-08" db="EMBL/GenBank/DDBJ databases">
        <title>Sequencing, Assembly and Comparative Genomics of S. aureofaciens ATCC 10762.</title>
        <authorList>
            <person name="Gradnigo J.S."/>
            <person name="Johnson N."/>
            <person name="Somerville G.A."/>
        </authorList>
    </citation>
    <scope>NUCLEOTIDE SEQUENCE [LARGE SCALE GENOMIC DNA]</scope>
    <source>
        <strain evidence="3">ATCC 10762</strain>
    </source>
</reference>
<dbReference type="PROSITE" id="PS51186">
    <property type="entry name" value="GNAT"/>
    <property type="match status" value="1"/>
</dbReference>
<dbReference type="AlphaFoldDB" id="A0A1E7NCG1"/>
<name>A0A1E7NCG1_KITAU</name>
<dbReference type="Pfam" id="PF00583">
    <property type="entry name" value="Acetyltransf_1"/>
    <property type="match status" value="1"/>
</dbReference>
<dbReference type="GeneID" id="97487241"/>
<accession>A0A8H9HSE5</accession>
<evidence type="ECO:0000259" key="1">
    <source>
        <dbReference type="PROSITE" id="PS51186"/>
    </source>
</evidence>
<protein>
    <recommendedName>
        <fullName evidence="1">N-acetyltransferase domain-containing protein</fullName>
    </recommendedName>
</protein>
<sequence>MPDLLERVSAFRASFARRDAGEIVELPEYPGVFAVRNADYVLSHEHNQLIVTGPGTDPAALPGLAARWLGQRRQYAITVLDEEWGERATPVLAEAGYERGTAVVMVRDTAGCELPEPAALPTEFADLREAVLRQQSEWYEGEELIRQLTDRRPTRLRGAEQVHFLAARSADGGVAAWVDLYLEPAAGLAQVEDLVTAAPHRRAGHGDTLLGSGLALAAAAGIPQLFLLADADGWPREWYARRGFTGIGRSHSFHTN</sequence>
<dbReference type="EMBL" id="JPRF03000014">
    <property type="protein sequence ID" value="OEV38386.1"/>
    <property type="molecule type" value="Genomic_DNA"/>
</dbReference>
<comment type="caution">
    <text evidence="3">The sequence shown here is derived from an EMBL/GenBank/DDBJ whole genome shotgun (WGS) entry which is preliminary data.</text>
</comment>
<dbReference type="Proteomes" id="UP000610124">
    <property type="component" value="Unassembled WGS sequence"/>
</dbReference>
<proteinExistence type="predicted"/>
<dbReference type="GO" id="GO:0016747">
    <property type="term" value="F:acyltransferase activity, transferring groups other than amino-acyl groups"/>
    <property type="evidence" value="ECO:0007669"/>
    <property type="project" value="InterPro"/>
</dbReference>
<reference evidence="3 4" key="2">
    <citation type="submission" date="2014-07" db="EMBL/GenBank/DDBJ databases">
        <authorList>
            <person name="Zhang J.E."/>
            <person name="Yang H."/>
            <person name="Guo J."/>
            <person name="Deng Z."/>
            <person name="Luo H."/>
            <person name="Luo M."/>
            <person name="Zhao B."/>
        </authorList>
    </citation>
    <scope>NUCLEOTIDE SEQUENCE [LARGE SCALE GENOMIC DNA]</scope>
    <source>
        <strain evidence="3">ATCC 10762</strain>
        <strain evidence="4">ATCC 10762 / DSM 40127 / CCM 3239 / JCM 4008 / LMG 5968 / NBRC 12843 / NCIMB 8234 / A-377</strain>
    </source>
</reference>
<evidence type="ECO:0000313" key="2">
    <source>
        <dbReference type="EMBL" id="GGU85397.1"/>
    </source>
</evidence>
<dbReference type="Proteomes" id="UP000037395">
    <property type="component" value="Unassembled WGS sequence"/>
</dbReference>